<feature type="compositionally biased region" description="Basic and acidic residues" evidence="1">
    <location>
        <begin position="90"/>
        <end position="100"/>
    </location>
</feature>
<evidence type="ECO:0000313" key="2">
    <source>
        <dbReference type="EMBL" id="CAD8502100.1"/>
    </source>
</evidence>
<evidence type="ECO:0000256" key="1">
    <source>
        <dbReference type="SAM" id="MobiDB-lite"/>
    </source>
</evidence>
<organism evidence="2">
    <name type="scientific">Hanusia phi</name>
    <dbReference type="NCBI Taxonomy" id="3032"/>
    <lineage>
        <taxon>Eukaryota</taxon>
        <taxon>Cryptophyceae</taxon>
        <taxon>Pyrenomonadales</taxon>
        <taxon>Geminigeraceae</taxon>
        <taxon>Hanusia</taxon>
    </lineage>
</organism>
<reference evidence="2" key="1">
    <citation type="submission" date="2021-01" db="EMBL/GenBank/DDBJ databases">
        <authorList>
            <person name="Corre E."/>
            <person name="Pelletier E."/>
            <person name="Niang G."/>
            <person name="Scheremetjew M."/>
            <person name="Finn R."/>
            <person name="Kale V."/>
            <person name="Holt S."/>
            <person name="Cochrane G."/>
            <person name="Meng A."/>
            <person name="Brown T."/>
            <person name="Cohen L."/>
        </authorList>
    </citation>
    <scope>NUCLEOTIDE SEQUENCE</scope>
    <source>
        <strain evidence="2">CCMP325</strain>
    </source>
</reference>
<feature type="region of interest" description="Disordered" evidence="1">
    <location>
        <begin position="90"/>
        <end position="111"/>
    </location>
</feature>
<protein>
    <submittedName>
        <fullName evidence="2">Uncharacterized protein</fullName>
    </submittedName>
</protein>
<feature type="region of interest" description="Disordered" evidence="1">
    <location>
        <begin position="256"/>
        <end position="308"/>
    </location>
</feature>
<proteinExistence type="predicted"/>
<gene>
    <name evidence="2" type="ORF">HPHI1048_LOCUS20263</name>
</gene>
<dbReference type="AlphaFoldDB" id="A0A7S0HVV6"/>
<name>A0A7S0HVV6_9CRYP</name>
<feature type="compositionally biased region" description="Basic and acidic residues" evidence="1">
    <location>
        <begin position="261"/>
        <end position="280"/>
    </location>
</feature>
<sequence length="338" mass="38491">MVKAMASLQQRKGVVVTALLLVLLAITAKLAFVTLGRTRAAVSLLSDDKDGMTLKELERDRSQLQIMLARVTREERAKVREKKLEEMRDEEAAKLRREQENSATHQGGVGEYGIRTDESMVKWILEKSNKERRQHELADQAKILQRSVKRSRETEKDRKEQIELQAKLELSTKGLYSKPFASKRTPVKDDKDLRSFDQHLMEKNRMLEREVLALKNQAQRSDAWKGRSAVGPGGATGFSHDLARAGVVVDSWGPITSDVSTKPDPRDNFAQRPGAHEHGASRKTLQKLRILPTDPVSPHRERVLSQNELEKDLGYKGSFMYSRSFSHVEKERKKPLFD</sequence>
<accession>A0A7S0HVV6</accession>
<dbReference type="EMBL" id="HBEO01029829">
    <property type="protein sequence ID" value="CAD8502100.1"/>
    <property type="molecule type" value="Transcribed_RNA"/>
</dbReference>
<feature type="compositionally biased region" description="Basic and acidic residues" evidence="1">
    <location>
        <begin position="297"/>
        <end position="308"/>
    </location>
</feature>